<keyword evidence="6" id="KW-1185">Reference proteome</keyword>
<feature type="region of interest" description="Disordered" evidence="2">
    <location>
        <begin position="156"/>
        <end position="184"/>
    </location>
</feature>
<evidence type="ECO:0000259" key="3">
    <source>
        <dbReference type="Pfam" id="PF03816"/>
    </source>
</evidence>
<dbReference type="Proteomes" id="UP000598360">
    <property type="component" value="Unassembled WGS sequence"/>
</dbReference>
<dbReference type="PANTHER" id="PTHR33392:SF6">
    <property type="entry name" value="POLYISOPRENYL-TEICHOIC ACID--PEPTIDOGLYCAN TEICHOIC ACID TRANSFERASE TAGU"/>
    <property type="match status" value="1"/>
</dbReference>
<feature type="compositionally biased region" description="Basic and acidic residues" evidence="2">
    <location>
        <begin position="1"/>
        <end position="12"/>
    </location>
</feature>
<comment type="similarity">
    <text evidence="1">Belongs to the LytR/CpsA/Psr (LCP) family.</text>
</comment>
<evidence type="ECO:0000259" key="4">
    <source>
        <dbReference type="Pfam" id="PF13399"/>
    </source>
</evidence>
<evidence type="ECO:0000256" key="2">
    <source>
        <dbReference type="SAM" id="MobiDB-lite"/>
    </source>
</evidence>
<feature type="domain" description="Cell envelope-related transcriptional attenuator" evidence="3">
    <location>
        <begin position="118"/>
        <end position="287"/>
    </location>
</feature>
<name>A0A929B8J2_9PSEU</name>
<dbReference type="EMBL" id="JADEYC010000019">
    <property type="protein sequence ID" value="MBE9375212.1"/>
    <property type="molecule type" value="Genomic_DNA"/>
</dbReference>
<feature type="compositionally biased region" description="Low complexity" evidence="2">
    <location>
        <begin position="164"/>
        <end position="176"/>
    </location>
</feature>
<evidence type="ECO:0000313" key="5">
    <source>
        <dbReference type="EMBL" id="MBE9375212.1"/>
    </source>
</evidence>
<dbReference type="NCBIfam" id="TIGR00350">
    <property type="entry name" value="lytR_cpsA_psr"/>
    <property type="match status" value="1"/>
</dbReference>
<feature type="region of interest" description="Disordered" evidence="2">
    <location>
        <begin position="1"/>
        <end position="39"/>
    </location>
</feature>
<feature type="compositionally biased region" description="Basic residues" evidence="2">
    <location>
        <begin position="13"/>
        <end position="38"/>
    </location>
</feature>
<reference evidence="5" key="1">
    <citation type="submission" date="2020-10" db="EMBL/GenBank/DDBJ databases">
        <title>Diversity and distribution of actinomycetes associated with coral in the coast of Hainan.</title>
        <authorList>
            <person name="Li F."/>
        </authorList>
    </citation>
    <scope>NUCLEOTIDE SEQUENCE</scope>
    <source>
        <strain evidence="5">HNM0983</strain>
    </source>
</reference>
<sequence length="501" mass="52446">MVRGESSRDRGRNRPPQRRPRTPPVRARRPAPRKRHGAKTALAVLSAATLLVTGYGWSNYRDLQQGMATSKVTEHATSDGATDILLVGADSRTDAHGNPLPDDVLAELNTSANEATLTDSIILLHIPDDGSSAVGFSFPRDTFVDIPGHGQHKINSAFSRGKDSATAATDGSGTADPAELERRGADAGRQTLLSTVEELTGVSVDHYAEVNLLGFSRITESVGGVPVCLNQPVSDELSGADFSAGEQTVSGGEALAFVRQRHGLPRGDLDRVVRQQAFLAGLTQKMLSGGVLANPGKLSDLIGSLQQSIVLDDGWDVFSFAQRLRGLAGGAVRFSTIPIEDPAYPTPDGEAVKVDTDEVRDAVNQAIEGPAPQATSGGDLAVDVLNTTERSGLAQRVGTRIEDEGLALGETGNAPARDTSVVRHAPGSDEQAARVAAMFGDLDVEEGAGVPPGHVQVLLGADFREHPAPRMAPPSKVQLDGGGESGQEPATITADDVPCVN</sequence>
<feature type="region of interest" description="Disordered" evidence="2">
    <location>
        <begin position="466"/>
        <end position="501"/>
    </location>
</feature>
<evidence type="ECO:0000256" key="1">
    <source>
        <dbReference type="ARBA" id="ARBA00006068"/>
    </source>
</evidence>
<dbReference type="Gene3D" id="3.40.630.190">
    <property type="entry name" value="LCP protein"/>
    <property type="match status" value="1"/>
</dbReference>
<gene>
    <name evidence="5" type="ORF">IQ251_12235</name>
</gene>
<feature type="domain" description="LytR/CpsA/Psr regulator C-terminal" evidence="4">
    <location>
        <begin position="380"/>
        <end position="463"/>
    </location>
</feature>
<dbReference type="Pfam" id="PF13399">
    <property type="entry name" value="LytR_C"/>
    <property type="match status" value="1"/>
</dbReference>
<dbReference type="Pfam" id="PF03816">
    <property type="entry name" value="LytR_cpsA_psr"/>
    <property type="match status" value="1"/>
</dbReference>
<evidence type="ECO:0000313" key="6">
    <source>
        <dbReference type="Proteomes" id="UP000598360"/>
    </source>
</evidence>
<dbReference type="PANTHER" id="PTHR33392">
    <property type="entry name" value="POLYISOPRENYL-TEICHOIC ACID--PEPTIDOGLYCAN TEICHOIC ACID TRANSFERASE TAGU"/>
    <property type="match status" value="1"/>
</dbReference>
<organism evidence="5 6">
    <name type="scientific">Saccharopolyspora montiporae</name>
    <dbReference type="NCBI Taxonomy" id="2781240"/>
    <lineage>
        <taxon>Bacteria</taxon>
        <taxon>Bacillati</taxon>
        <taxon>Actinomycetota</taxon>
        <taxon>Actinomycetes</taxon>
        <taxon>Pseudonocardiales</taxon>
        <taxon>Pseudonocardiaceae</taxon>
        <taxon>Saccharopolyspora</taxon>
    </lineage>
</organism>
<proteinExistence type="inferred from homology"/>
<accession>A0A929B8J2</accession>
<dbReference type="InterPro" id="IPR050922">
    <property type="entry name" value="LytR/CpsA/Psr_CW_biosynth"/>
</dbReference>
<dbReference type="InterPro" id="IPR027381">
    <property type="entry name" value="LytR/CpsA/Psr_C"/>
</dbReference>
<dbReference type="InterPro" id="IPR004474">
    <property type="entry name" value="LytR_CpsA_psr"/>
</dbReference>
<dbReference type="Gene3D" id="3.30.70.2390">
    <property type="match status" value="1"/>
</dbReference>
<dbReference type="AlphaFoldDB" id="A0A929B8J2"/>
<comment type="caution">
    <text evidence="5">The sequence shown here is derived from an EMBL/GenBank/DDBJ whole genome shotgun (WGS) entry which is preliminary data.</text>
</comment>
<protein>
    <submittedName>
        <fullName evidence="5">LCP family protein</fullName>
    </submittedName>
</protein>